<dbReference type="PANTHER" id="PTHR36509:SF3">
    <property type="entry name" value="SIGNAL PEPTIDE PROTEIN"/>
    <property type="match status" value="1"/>
</dbReference>
<evidence type="ECO:0000259" key="2">
    <source>
        <dbReference type="Pfam" id="PF06863"/>
    </source>
</evidence>
<organism evidence="3 4">
    <name type="scientific">Flammeovirga pectinis</name>
    <dbReference type="NCBI Taxonomy" id="2494373"/>
    <lineage>
        <taxon>Bacteria</taxon>
        <taxon>Pseudomonadati</taxon>
        <taxon>Bacteroidota</taxon>
        <taxon>Cytophagia</taxon>
        <taxon>Cytophagales</taxon>
        <taxon>Flammeovirgaceae</taxon>
        <taxon>Flammeovirga</taxon>
    </lineage>
</organism>
<feature type="domain" description="DUF1214" evidence="1">
    <location>
        <begin position="379"/>
        <end position="485"/>
    </location>
</feature>
<reference evidence="3 4" key="1">
    <citation type="submission" date="2018-12" db="EMBL/GenBank/DDBJ databases">
        <title>Flammeovirga pectinis sp. nov., isolated from the gut of the Korean scallop, Patinopecten yessoensis.</title>
        <authorList>
            <person name="Bae J.-W."/>
            <person name="Jeong Y.-S."/>
            <person name="Kang W."/>
        </authorList>
    </citation>
    <scope>NUCLEOTIDE SEQUENCE [LARGE SCALE GENOMIC DNA]</scope>
    <source>
        <strain evidence="3 4">L12M1</strain>
    </source>
</reference>
<dbReference type="Gene3D" id="2.60.40.1610">
    <property type="entry name" value="Domain of unknown function DUF1254"/>
    <property type="match status" value="1"/>
</dbReference>
<feature type="domain" description="DUF1254" evidence="2">
    <location>
        <begin position="120"/>
        <end position="234"/>
    </location>
</feature>
<gene>
    <name evidence="3" type="ORF">EI427_01305</name>
</gene>
<keyword evidence="4" id="KW-1185">Reference proteome</keyword>
<evidence type="ECO:0000259" key="1">
    <source>
        <dbReference type="Pfam" id="PF06742"/>
    </source>
</evidence>
<evidence type="ECO:0000313" key="3">
    <source>
        <dbReference type="EMBL" id="AZQ60896.1"/>
    </source>
</evidence>
<dbReference type="Pfam" id="PF06742">
    <property type="entry name" value="DUF1214"/>
    <property type="match status" value="1"/>
</dbReference>
<sequence length="504" mass="56667">MDVVAIGISIMLMTVFAFESGSPFRDKPNDENEGLTYKANVPDKILIPDLVTTNLIGDLNFKHALPTEETIDKVRYFMDLSKVTQSFTKGITIASTYAILEGIKDAGTTPGDLLLTTNFNDARFIALTPNRTTSYALGELNLKVEPWIVEINPKIIGTVNDAFMSHVLDMNISGQEQNIKYLFVGPDYTGSIPKGYKVSKSKSYRNWIFLRLLEENNSSTEAIQLLKEGCKMYPLSKANIPSFQKFIDANGLYINTVHANNEDFFTELNAMVQYESETSFDAELVRLFASIGIKKDKAFTPNKRMQTIFKEGAAIGNAYVRANVINARDKEAFLYPEKRQWFTGILKDLNNTENTKCLIDDLPMYHFLTAGNTNKFANAVYAISATDVASNHFDGGKTYTLTLPANIPTENNWSVIVYDNHTRSLLETNQLTAGIDSQKENIKSNKDGSYTLWFGPKAPKGKLENWIQTIPNNGFYTILRINNPTDRWFNKSWIPGDLTLSNNK</sequence>
<proteinExistence type="predicted"/>
<dbReference type="Pfam" id="PF06863">
    <property type="entry name" value="DUF1254"/>
    <property type="match status" value="1"/>
</dbReference>
<dbReference type="KEGG" id="fll:EI427_01305"/>
<dbReference type="SUPFAM" id="SSF160935">
    <property type="entry name" value="VPA0735-like"/>
    <property type="match status" value="1"/>
</dbReference>
<dbReference type="InterPro" id="IPR037049">
    <property type="entry name" value="DUF1214_C_sf"/>
</dbReference>
<dbReference type="Gene3D" id="1.10.3360.10">
    <property type="entry name" value="VPA0735-like domain"/>
    <property type="match status" value="1"/>
</dbReference>
<dbReference type="InterPro" id="IPR037050">
    <property type="entry name" value="DUF1254_sf"/>
</dbReference>
<dbReference type="OrthoDB" id="272779at2"/>
<dbReference type="AlphaFoldDB" id="A0A3S9NYG8"/>
<evidence type="ECO:0000313" key="4">
    <source>
        <dbReference type="Proteomes" id="UP000267268"/>
    </source>
</evidence>
<protein>
    <submittedName>
        <fullName evidence="3">DUF1254 domain-containing protein</fullName>
    </submittedName>
</protein>
<dbReference type="InterPro" id="IPR010679">
    <property type="entry name" value="DUF1254"/>
</dbReference>
<name>A0A3S9NYG8_9BACT</name>
<dbReference type="EMBL" id="CP034562">
    <property type="protein sequence ID" value="AZQ60896.1"/>
    <property type="molecule type" value="Genomic_DNA"/>
</dbReference>
<dbReference type="RefSeq" id="WP_126610865.1">
    <property type="nucleotide sequence ID" value="NZ_CP034562.1"/>
</dbReference>
<dbReference type="InterPro" id="IPR010621">
    <property type="entry name" value="DUF1214"/>
</dbReference>
<accession>A0A3S9NYG8</accession>
<dbReference type="PANTHER" id="PTHR36509">
    <property type="entry name" value="BLL3101 PROTEIN"/>
    <property type="match status" value="1"/>
</dbReference>
<dbReference type="Proteomes" id="UP000267268">
    <property type="component" value="Chromosome 1"/>
</dbReference>
<dbReference type="Gene3D" id="2.60.120.600">
    <property type="entry name" value="Domain of unknown function DUF1214, C-terminal domain"/>
    <property type="match status" value="1"/>
</dbReference>